<feature type="compositionally biased region" description="Pro residues" evidence="1">
    <location>
        <begin position="340"/>
        <end position="354"/>
    </location>
</feature>
<sequence>MSLSISPSVPPVPPPPPIPPQAITTGPAGFSHSRFRVAPQVIDLTSPEPEPSPRSPVMRGLTPPPSETPLPLTAPSTPSQLPSSIVGSADVTPSGSRLTIKLPARKKTDDSLPTEPTLLPGTVRGSTEIDFVSSYIDSIVMLQRVCESPGCGRAVPSDSTAPRCDACSLKRWRDWAKGGTPTKADSPRRSDGSRKGRHAVGKKRGSDTPVISNTAVEEARGASSSSSRAPGDILAETSPALTDVANPSSTAASNFLTSFASGQNTAPAALTTVDHLDLDLDDLGELCYPDEEPIDGPSLADNMSSVPASASAGAAAVTVVTDGMDVEDPLSSDRLTQPVDPDPSPVSWAEPPPGGSEDPVDNINDPLSAPLSGDELSDLSELTPIEESTDSGEPSESEGGEAGERVCGHSACGNLLPLGGRWKLCAPCRERNRLDRRQRVGWAAQKDTLGLDDDKPAHATSLNVSVSLWLS</sequence>
<name>A0A5C3MLX4_9AGAM</name>
<evidence type="ECO:0000313" key="2">
    <source>
        <dbReference type="EMBL" id="TFK46310.1"/>
    </source>
</evidence>
<keyword evidence="3" id="KW-1185">Reference proteome</keyword>
<feature type="region of interest" description="Disordered" evidence="1">
    <location>
        <begin position="326"/>
        <end position="404"/>
    </location>
</feature>
<dbReference type="AlphaFoldDB" id="A0A5C3MLX4"/>
<evidence type="ECO:0000313" key="3">
    <source>
        <dbReference type="Proteomes" id="UP000305948"/>
    </source>
</evidence>
<proteinExistence type="predicted"/>
<feature type="compositionally biased region" description="Acidic residues" evidence="1">
    <location>
        <begin position="387"/>
        <end position="401"/>
    </location>
</feature>
<evidence type="ECO:0000256" key="1">
    <source>
        <dbReference type="SAM" id="MobiDB-lite"/>
    </source>
</evidence>
<feature type="compositionally biased region" description="Pro residues" evidence="1">
    <location>
        <begin position="8"/>
        <end position="20"/>
    </location>
</feature>
<dbReference type="EMBL" id="ML213531">
    <property type="protein sequence ID" value="TFK46310.1"/>
    <property type="molecule type" value="Genomic_DNA"/>
</dbReference>
<feature type="compositionally biased region" description="Low complexity" evidence="1">
    <location>
        <begin position="69"/>
        <end position="84"/>
    </location>
</feature>
<feature type="compositionally biased region" description="Basic and acidic residues" evidence="1">
    <location>
        <begin position="185"/>
        <end position="194"/>
    </location>
</feature>
<gene>
    <name evidence="2" type="ORF">OE88DRAFT_929294</name>
</gene>
<dbReference type="Proteomes" id="UP000305948">
    <property type="component" value="Unassembled WGS sequence"/>
</dbReference>
<feature type="compositionally biased region" description="Low complexity" evidence="1">
    <location>
        <begin position="371"/>
        <end position="382"/>
    </location>
</feature>
<feature type="region of interest" description="Disordered" evidence="1">
    <location>
        <begin position="1"/>
        <end position="118"/>
    </location>
</feature>
<accession>A0A5C3MLX4</accession>
<reference evidence="2 3" key="1">
    <citation type="journal article" date="2019" name="Nat. Ecol. Evol.">
        <title>Megaphylogeny resolves global patterns of mushroom evolution.</title>
        <authorList>
            <person name="Varga T."/>
            <person name="Krizsan K."/>
            <person name="Foldi C."/>
            <person name="Dima B."/>
            <person name="Sanchez-Garcia M."/>
            <person name="Sanchez-Ramirez S."/>
            <person name="Szollosi G.J."/>
            <person name="Szarkandi J.G."/>
            <person name="Papp V."/>
            <person name="Albert L."/>
            <person name="Andreopoulos W."/>
            <person name="Angelini C."/>
            <person name="Antonin V."/>
            <person name="Barry K.W."/>
            <person name="Bougher N.L."/>
            <person name="Buchanan P."/>
            <person name="Buyck B."/>
            <person name="Bense V."/>
            <person name="Catcheside P."/>
            <person name="Chovatia M."/>
            <person name="Cooper J."/>
            <person name="Damon W."/>
            <person name="Desjardin D."/>
            <person name="Finy P."/>
            <person name="Geml J."/>
            <person name="Haridas S."/>
            <person name="Hughes K."/>
            <person name="Justo A."/>
            <person name="Karasinski D."/>
            <person name="Kautmanova I."/>
            <person name="Kiss B."/>
            <person name="Kocsube S."/>
            <person name="Kotiranta H."/>
            <person name="LaButti K.M."/>
            <person name="Lechner B.E."/>
            <person name="Liimatainen K."/>
            <person name="Lipzen A."/>
            <person name="Lukacs Z."/>
            <person name="Mihaltcheva S."/>
            <person name="Morgado L.N."/>
            <person name="Niskanen T."/>
            <person name="Noordeloos M.E."/>
            <person name="Ohm R.A."/>
            <person name="Ortiz-Santana B."/>
            <person name="Ovrebo C."/>
            <person name="Racz N."/>
            <person name="Riley R."/>
            <person name="Savchenko A."/>
            <person name="Shiryaev A."/>
            <person name="Soop K."/>
            <person name="Spirin V."/>
            <person name="Szebenyi C."/>
            <person name="Tomsovsky M."/>
            <person name="Tulloss R.E."/>
            <person name="Uehling J."/>
            <person name="Grigoriev I.V."/>
            <person name="Vagvolgyi C."/>
            <person name="Papp T."/>
            <person name="Martin F.M."/>
            <person name="Miettinen O."/>
            <person name="Hibbett D.S."/>
            <person name="Nagy L.G."/>
        </authorList>
    </citation>
    <scope>NUCLEOTIDE SEQUENCE [LARGE SCALE GENOMIC DNA]</scope>
    <source>
        <strain evidence="2 3">OMC1185</strain>
    </source>
</reference>
<feature type="region of interest" description="Disordered" evidence="1">
    <location>
        <begin position="176"/>
        <end position="233"/>
    </location>
</feature>
<protein>
    <submittedName>
        <fullName evidence="2">Uncharacterized protein</fullName>
    </submittedName>
</protein>
<dbReference type="OrthoDB" id="3266602at2759"/>
<organism evidence="2 3">
    <name type="scientific">Heliocybe sulcata</name>
    <dbReference type="NCBI Taxonomy" id="5364"/>
    <lineage>
        <taxon>Eukaryota</taxon>
        <taxon>Fungi</taxon>
        <taxon>Dikarya</taxon>
        <taxon>Basidiomycota</taxon>
        <taxon>Agaricomycotina</taxon>
        <taxon>Agaricomycetes</taxon>
        <taxon>Gloeophyllales</taxon>
        <taxon>Gloeophyllaceae</taxon>
        <taxon>Heliocybe</taxon>
    </lineage>
</organism>